<reference evidence="2 3" key="1">
    <citation type="submission" date="2019-03" db="EMBL/GenBank/DDBJ databases">
        <title>Genomic Encyclopedia of Type Strains, Phase IV (KMG-IV): sequencing the most valuable type-strain genomes for metagenomic binning, comparative biology and taxonomic classification.</title>
        <authorList>
            <person name="Goeker M."/>
        </authorList>
    </citation>
    <scope>NUCLEOTIDE SEQUENCE [LARGE SCALE GENOMIC DNA]</scope>
    <source>
        <strain evidence="2 3">DSM 103923</strain>
    </source>
</reference>
<dbReference type="AlphaFoldDB" id="A0A4R3JXB3"/>
<dbReference type="PROSITE" id="PS51833">
    <property type="entry name" value="HDOD"/>
    <property type="match status" value="1"/>
</dbReference>
<dbReference type="Proteomes" id="UP000295135">
    <property type="component" value="Unassembled WGS sequence"/>
</dbReference>
<proteinExistence type="predicted"/>
<feature type="domain" description="HDOD" evidence="1">
    <location>
        <begin position="16"/>
        <end position="210"/>
    </location>
</feature>
<evidence type="ECO:0000313" key="3">
    <source>
        <dbReference type="Proteomes" id="UP000295135"/>
    </source>
</evidence>
<dbReference type="InterPro" id="IPR052340">
    <property type="entry name" value="RNase_Y/CdgJ"/>
</dbReference>
<dbReference type="PANTHER" id="PTHR33525:SF6">
    <property type="entry name" value="HDOD DOMAIN-CONTAINING PROTEIN"/>
    <property type="match status" value="1"/>
</dbReference>
<gene>
    <name evidence="2" type="ORF">EDC61_103163</name>
</gene>
<keyword evidence="3" id="KW-1185">Reference proteome</keyword>
<dbReference type="Gene3D" id="1.10.3210.10">
    <property type="entry name" value="Hypothetical protein af1432"/>
    <property type="match status" value="1"/>
</dbReference>
<dbReference type="RefSeq" id="WP_126462245.1">
    <property type="nucleotide sequence ID" value="NZ_AP018721.1"/>
</dbReference>
<dbReference type="EMBL" id="SLZY01000003">
    <property type="protein sequence ID" value="TCS73040.1"/>
    <property type="molecule type" value="Genomic_DNA"/>
</dbReference>
<evidence type="ECO:0000313" key="2">
    <source>
        <dbReference type="EMBL" id="TCS73040.1"/>
    </source>
</evidence>
<protein>
    <submittedName>
        <fullName evidence="2">HD-like signal output (HDOD) protein</fullName>
    </submittedName>
</protein>
<dbReference type="OrthoDB" id="9784953at2"/>
<name>A0A4R3JXB3_9PROT</name>
<organism evidence="2 3">
    <name type="scientific">Sulfuritortus calidifontis</name>
    <dbReference type="NCBI Taxonomy" id="1914471"/>
    <lineage>
        <taxon>Bacteria</taxon>
        <taxon>Pseudomonadati</taxon>
        <taxon>Pseudomonadota</taxon>
        <taxon>Betaproteobacteria</taxon>
        <taxon>Nitrosomonadales</taxon>
        <taxon>Thiobacillaceae</taxon>
        <taxon>Sulfuritortus</taxon>
    </lineage>
</organism>
<dbReference type="InterPro" id="IPR013976">
    <property type="entry name" value="HDOD"/>
</dbReference>
<comment type="caution">
    <text evidence="2">The sequence shown here is derived from an EMBL/GenBank/DDBJ whole genome shotgun (WGS) entry which is preliminary data.</text>
</comment>
<dbReference type="SUPFAM" id="SSF109604">
    <property type="entry name" value="HD-domain/PDEase-like"/>
    <property type="match status" value="1"/>
</dbReference>
<accession>A0A4R3JXB3</accession>
<dbReference type="Pfam" id="PF08668">
    <property type="entry name" value="HDOD"/>
    <property type="match status" value="1"/>
</dbReference>
<sequence>MPDKTAPAINPDSILIPSPPSLLIELEKLIDADEINIQAVAELISKDAGITAQIFRQLASPIYGLSKPPESLGKAVSLIGLKTLHDLVKTICLRQVLSGDSPFFEWFWERSAEISKLAAAVAWAQRTVVNVLPEHAYLVGLFHDCGIPVLTLHNKQYSDAFRQGGAYHWPDIRKEDGKFQTDHTVVGYLVAKHWKLPDYVCQAVRHHHEIINAEHKAATLVALLQMAIHIYNIRNGQDDSEWEGERERVLDELGILPNELQEFEEDIYDQVQQNK</sequence>
<evidence type="ECO:0000259" key="1">
    <source>
        <dbReference type="PROSITE" id="PS51833"/>
    </source>
</evidence>
<dbReference type="PANTHER" id="PTHR33525">
    <property type="match status" value="1"/>
</dbReference>